<dbReference type="AlphaFoldDB" id="L0DG92"/>
<evidence type="ECO:0000313" key="1">
    <source>
        <dbReference type="EMBL" id="AGA27701.1"/>
    </source>
</evidence>
<dbReference type="EMBL" id="CP003364">
    <property type="protein sequence ID" value="AGA27701.1"/>
    <property type="molecule type" value="Genomic_DNA"/>
</dbReference>
<keyword evidence="2" id="KW-1185">Reference proteome</keyword>
<gene>
    <name evidence="1" type="ordered locus">Sinac_3440</name>
</gene>
<organism evidence="1 2">
    <name type="scientific">Singulisphaera acidiphila (strain ATCC BAA-1392 / DSM 18658 / VKM B-2454 / MOB10)</name>
    <dbReference type="NCBI Taxonomy" id="886293"/>
    <lineage>
        <taxon>Bacteria</taxon>
        <taxon>Pseudomonadati</taxon>
        <taxon>Planctomycetota</taxon>
        <taxon>Planctomycetia</taxon>
        <taxon>Isosphaerales</taxon>
        <taxon>Isosphaeraceae</taxon>
        <taxon>Singulisphaera</taxon>
    </lineage>
</organism>
<proteinExistence type="predicted"/>
<dbReference type="Proteomes" id="UP000010798">
    <property type="component" value="Chromosome"/>
</dbReference>
<dbReference type="HOGENOM" id="CLU_3157816_0_0_0"/>
<name>L0DG92_SINAD</name>
<protein>
    <submittedName>
        <fullName evidence="1">Uncharacterized protein</fullName>
    </submittedName>
</protein>
<sequence length="48" mass="5795">MELRLTFQKRFINTGKIDDEAWYVHYAETIPKQSRVSQHLSICRCIMH</sequence>
<reference evidence="1 2" key="1">
    <citation type="submission" date="2012-02" db="EMBL/GenBank/DDBJ databases">
        <title>Complete sequence of chromosome of Singulisphaera acidiphila DSM 18658.</title>
        <authorList>
            <consortium name="US DOE Joint Genome Institute (JGI-PGF)"/>
            <person name="Lucas S."/>
            <person name="Copeland A."/>
            <person name="Lapidus A."/>
            <person name="Glavina del Rio T."/>
            <person name="Dalin E."/>
            <person name="Tice H."/>
            <person name="Bruce D."/>
            <person name="Goodwin L."/>
            <person name="Pitluck S."/>
            <person name="Peters L."/>
            <person name="Ovchinnikova G."/>
            <person name="Chertkov O."/>
            <person name="Kyrpides N."/>
            <person name="Mavromatis K."/>
            <person name="Ivanova N."/>
            <person name="Brettin T."/>
            <person name="Detter J.C."/>
            <person name="Han C."/>
            <person name="Larimer F."/>
            <person name="Land M."/>
            <person name="Hauser L."/>
            <person name="Markowitz V."/>
            <person name="Cheng J.-F."/>
            <person name="Hugenholtz P."/>
            <person name="Woyke T."/>
            <person name="Wu D."/>
            <person name="Tindall B."/>
            <person name="Pomrenke H."/>
            <person name="Brambilla E."/>
            <person name="Klenk H.-P."/>
            <person name="Eisen J.A."/>
        </authorList>
    </citation>
    <scope>NUCLEOTIDE SEQUENCE [LARGE SCALE GENOMIC DNA]</scope>
    <source>
        <strain evidence="2">ATCC BAA-1392 / DSM 18658 / VKM B-2454 / MOB10</strain>
    </source>
</reference>
<evidence type="ECO:0000313" key="2">
    <source>
        <dbReference type="Proteomes" id="UP000010798"/>
    </source>
</evidence>
<accession>L0DG92</accession>
<dbReference type="KEGG" id="saci:Sinac_3440"/>